<feature type="non-terminal residue" evidence="2">
    <location>
        <position position="24"/>
    </location>
</feature>
<reference evidence="2" key="1">
    <citation type="submission" date="2018-05" db="EMBL/GenBank/DDBJ databases">
        <authorList>
            <person name="Lanie J.A."/>
            <person name="Ng W.-L."/>
            <person name="Kazmierczak K.M."/>
            <person name="Andrzejewski T.M."/>
            <person name="Davidsen T.M."/>
            <person name="Wayne K.J."/>
            <person name="Tettelin H."/>
            <person name="Glass J.I."/>
            <person name="Rusch D."/>
            <person name="Podicherti R."/>
            <person name="Tsui H.-C.T."/>
            <person name="Winkler M.E."/>
        </authorList>
    </citation>
    <scope>NUCLEOTIDE SEQUENCE</scope>
</reference>
<protein>
    <submittedName>
        <fullName evidence="2">Uncharacterized protein</fullName>
    </submittedName>
</protein>
<proteinExistence type="predicted"/>
<accession>A0A382LVQ8</accession>
<feature type="region of interest" description="Disordered" evidence="1">
    <location>
        <begin position="1"/>
        <end position="24"/>
    </location>
</feature>
<evidence type="ECO:0000313" key="2">
    <source>
        <dbReference type="EMBL" id="SVC39132.1"/>
    </source>
</evidence>
<gene>
    <name evidence="2" type="ORF">METZ01_LOCUS291986</name>
</gene>
<sequence>PPARWPPNTTACTNSWPSATMTHH</sequence>
<feature type="non-terminal residue" evidence="2">
    <location>
        <position position="1"/>
    </location>
</feature>
<dbReference type="EMBL" id="UINC01088683">
    <property type="protein sequence ID" value="SVC39132.1"/>
    <property type="molecule type" value="Genomic_DNA"/>
</dbReference>
<dbReference type="AlphaFoldDB" id="A0A382LVQ8"/>
<feature type="compositionally biased region" description="Polar residues" evidence="1">
    <location>
        <begin position="7"/>
        <end position="24"/>
    </location>
</feature>
<name>A0A382LVQ8_9ZZZZ</name>
<organism evidence="2">
    <name type="scientific">marine metagenome</name>
    <dbReference type="NCBI Taxonomy" id="408172"/>
    <lineage>
        <taxon>unclassified sequences</taxon>
        <taxon>metagenomes</taxon>
        <taxon>ecological metagenomes</taxon>
    </lineage>
</organism>
<evidence type="ECO:0000256" key="1">
    <source>
        <dbReference type="SAM" id="MobiDB-lite"/>
    </source>
</evidence>